<dbReference type="Proteomes" id="UP001576726">
    <property type="component" value="Unassembled WGS sequence"/>
</dbReference>
<evidence type="ECO:0000256" key="4">
    <source>
        <dbReference type="ARBA" id="ARBA00022692"/>
    </source>
</evidence>
<dbReference type="RefSeq" id="WP_374918101.1">
    <property type="nucleotide sequence ID" value="NZ_JBHFGJ010000001.1"/>
</dbReference>
<protein>
    <submittedName>
        <fullName evidence="8">TonB-dependent receptor plug domain-containing protein</fullName>
    </submittedName>
</protein>
<keyword evidence="4" id="KW-0812">Transmembrane</keyword>
<evidence type="ECO:0000256" key="6">
    <source>
        <dbReference type="ARBA" id="ARBA00023237"/>
    </source>
</evidence>
<keyword evidence="5" id="KW-0472">Membrane</keyword>
<sequence>MQYQPIKLAVILAGVLGTAVPQLGWSSEASDCGEDKKCHDYLRVSGDVMRQPVHLVSDPKQNRLPLPAYDGSGFLRSIPGFNITRKGGSGGDPMFRGLGGSRLNIVDDGQHVYGPSSGFGTLALNASWSYSKDLSLILGVENLFDTAYAEHVSKAGTGNDLPGSEAMFRVNEPGRNLWAKLTYQF</sequence>
<evidence type="ECO:0000256" key="2">
    <source>
        <dbReference type="ARBA" id="ARBA00022448"/>
    </source>
</evidence>
<dbReference type="Pfam" id="PF07715">
    <property type="entry name" value="Plug"/>
    <property type="match status" value="1"/>
</dbReference>
<keyword evidence="3" id="KW-1134">Transmembrane beta strand</keyword>
<gene>
    <name evidence="8" type="ORF">ACE02L_00155</name>
</gene>
<dbReference type="PANTHER" id="PTHR30069:SF49">
    <property type="entry name" value="OUTER MEMBRANE PROTEIN C"/>
    <property type="match status" value="1"/>
</dbReference>
<keyword evidence="6" id="KW-0998">Cell outer membrane</keyword>
<dbReference type="InterPro" id="IPR039426">
    <property type="entry name" value="TonB-dep_rcpt-like"/>
</dbReference>
<accession>A0ABV4VPT6</accession>
<comment type="subcellular location">
    <subcellularLocation>
        <location evidence="1">Cell outer membrane</location>
        <topology evidence="1">Multi-pass membrane protein</topology>
    </subcellularLocation>
</comment>
<evidence type="ECO:0000256" key="5">
    <source>
        <dbReference type="ARBA" id="ARBA00023136"/>
    </source>
</evidence>
<dbReference type="PANTHER" id="PTHR30069">
    <property type="entry name" value="TONB-DEPENDENT OUTER MEMBRANE RECEPTOR"/>
    <property type="match status" value="1"/>
</dbReference>
<evidence type="ECO:0000313" key="8">
    <source>
        <dbReference type="EMBL" id="MFB2651150.1"/>
    </source>
</evidence>
<keyword evidence="9" id="KW-1185">Reference proteome</keyword>
<evidence type="ECO:0000256" key="3">
    <source>
        <dbReference type="ARBA" id="ARBA00022452"/>
    </source>
</evidence>
<evidence type="ECO:0000313" key="9">
    <source>
        <dbReference type="Proteomes" id="UP001576726"/>
    </source>
</evidence>
<keyword evidence="2" id="KW-0813">Transport</keyword>
<dbReference type="SUPFAM" id="SSF56935">
    <property type="entry name" value="Porins"/>
    <property type="match status" value="2"/>
</dbReference>
<keyword evidence="8" id="KW-0675">Receptor</keyword>
<name>A0ABV4VPT6_9GAMM</name>
<dbReference type="InterPro" id="IPR036942">
    <property type="entry name" value="Beta-barrel_TonB_sf"/>
</dbReference>
<organism evidence="8 9">
    <name type="scientific">Shewanella seohaensis</name>
    <dbReference type="NCBI Taxonomy" id="755175"/>
    <lineage>
        <taxon>Bacteria</taxon>
        <taxon>Pseudomonadati</taxon>
        <taxon>Pseudomonadota</taxon>
        <taxon>Gammaproteobacteria</taxon>
        <taxon>Alteromonadales</taxon>
        <taxon>Shewanellaceae</taxon>
        <taxon>Shewanella</taxon>
    </lineage>
</organism>
<evidence type="ECO:0000259" key="7">
    <source>
        <dbReference type="Pfam" id="PF07715"/>
    </source>
</evidence>
<evidence type="ECO:0000256" key="1">
    <source>
        <dbReference type="ARBA" id="ARBA00004571"/>
    </source>
</evidence>
<feature type="domain" description="TonB-dependent receptor plug" evidence="7">
    <location>
        <begin position="70"/>
        <end position="122"/>
    </location>
</feature>
<dbReference type="Gene3D" id="2.40.170.20">
    <property type="entry name" value="TonB-dependent receptor, beta-barrel domain"/>
    <property type="match status" value="1"/>
</dbReference>
<comment type="caution">
    <text evidence="8">The sequence shown here is derived from an EMBL/GenBank/DDBJ whole genome shotgun (WGS) entry which is preliminary data.</text>
</comment>
<dbReference type="InterPro" id="IPR012910">
    <property type="entry name" value="Plug_dom"/>
</dbReference>
<proteinExistence type="predicted"/>
<dbReference type="EMBL" id="JBHFGJ010000001">
    <property type="protein sequence ID" value="MFB2651150.1"/>
    <property type="molecule type" value="Genomic_DNA"/>
</dbReference>
<reference evidence="8 9" key="1">
    <citation type="submission" date="2024-09" db="EMBL/GenBank/DDBJ databases">
        <authorList>
            <person name="Zhang Y."/>
        </authorList>
    </citation>
    <scope>NUCLEOTIDE SEQUENCE [LARGE SCALE GENOMIC DNA]</scope>
    <source>
        <strain evidence="8 9">SH314</strain>
    </source>
</reference>